<accession>A0ABT1QKW6</accession>
<evidence type="ECO:0000313" key="17">
    <source>
        <dbReference type="EMBL" id="MCQ4163107.1"/>
    </source>
</evidence>
<keyword evidence="6 11" id="KW-1133">Transmembrane helix</keyword>
<feature type="transmembrane region" description="Helical" evidence="11">
    <location>
        <begin position="78"/>
        <end position="97"/>
    </location>
</feature>
<feature type="compositionally biased region" description="Polar residues" evidence="10">
    <location>
        <begin position="784"/>
        <end position="793"/>
    </location>
</feature>
<comment type="subcellular location">
    <subcellularLocation>
        <location evidence="1">Cell membrane</location>
        <topology evidence="1">Multi-pass membrane protein</topology>
    </subcellularLocation>
    <subcellularLocation>
        <location evidence="9">Membrane</location>
        <topology evidence="9">Multi-pass membrane protein</topology>
    </subcellularLocation>
</comment>
<evidence type="ECO:0000256" key="5">
    <source>
        <dbReference type="ARBA" id="ARBA00022692"/>
    </source>
</evidence>
<feature type="domain" description="NADH:quinone oxidoreductase/Mrp antiporter transmembrane" evidence="12">
    <location>
        <begin position="126"/>
        <end position="399"/>
    </location>
</feature>
<feature type="transmembrane region" description="Helical" evidence="11">
    <location>
        <begin position="882"/>
        <end position="904"/>
    </location>
</feature>
<proteinExistence type="predicted"/>
<dbReference type="InterPro" id="IPR001516">
    <property type="entry name" value="Proton_antipo_N"/>
</dbReference>
<evidence type="ECO:0000256" key="2">
    <source>
        <dbReference type="ARBA" id="ARBA00022448"/>
    </source>
</evidence>
<dbReference type="Pfam" id="PF00361">
    <property type="entry name" value="Proton_antipo_M"/>
    <property type="match status" value="1"/>
</dbReference>
<feature type="transmembrane region" description="Helical" evidence="11">
    <location>
        <begin position="605"/>
        <end position="624"/>
    </location>
</feature>
<evidence type="ECO:0000256" key="3">
    <source>
        <dbReference type="ARBA" id="ARBA00022449"/>
    </source>
</evidence>
<feature type="transmembrane region" description="Helical" evidence="11">
    <location>
        <begin position="502"/>
        <end position="523"/>
    </location>
</feature>
<dbReference type="PRINTS" id="PR01434">
    <property type="entry name" value="NADHDHGNASE5"/>
</dbReference>
<feature type="region of interest" description="Disordered" evidence="10">
    <location>
        <begin position="783"/>
        <end position="807"/>
    </location>
</feature>
<feature type="transmembrane region" description="Helical" evidence="11">
    <location>
        <begin position="631"/>
        <end position="651"/>
    </location>
</feature>
<dbReference type="InterPro" id="IPR046806">
    <property type="entry name" value="MrpA_C/MbhE"/>
</dbReference>
<keyword evidence="18" id="KW-1185">Reference proteome</keyword>
<feature type="compositionally biased region" description="Basic and acidic residues" evidence="10">
    <location>
        <begin position="795"/>
        <end position="807"/>
    </location>
</feature>
<sequence length="965" mass="103765">MTLFLLLLLPFLGSLLTVFLPTRARTVLAGTAGAVAAATAAWVIALFPQVRDGGVIRQTLAWVPSLGIDLVLRLDGFAWMFAVIVAVIGVLVCLYARYYMSPDDPVARFYALFLAFMGAMLGVVLSGNLVQLVVFWELTSLVSFLLIGYWHHRTDAQRGARMALIVTGSGGLCLLAGVILLGEIAGSFDLDAVLAAGDRIRAHALYPLTLVLILLGAFTKSAQFPFHFWLPRAMAAPTPVSAYLHSATMVKAGVFLLARFWPVLSGTELWFWLVGGTGAVTLVLGAYTAMFQHDLKRLLAYSTISHLGLITLLFGLNSPLAAVAGVFHIINHATFKASLFMAAGIVDHETGTRDIRRLNGLIKVMPRTGVLALVATGAMAGVPLLNGFLSKEMFFAETVFLSAQPSVGWVLPVLAMVAAIFAVVYSLRFGYDIFFGELSTDLPREPEEAPRWMRVPVQFLVLICLIVGIVPAISIGPSLAAAARPVVGGVLPEYSLAVWHGFSLPLVMSVVAVVGGVAGYFWLRAQQARGRLQNAPIVSRFDGHRLFERALLGVTRGARALLRVASTQRLQPQLFVVIATALVLAVLAVRTVPLEWGDRARLPPSHPFVLLWIIGMVCAIGAASMAKYHRLVATTLMGGAGLVTCLTFAWFSAPDLALTQIVVEVVTTTLLLLGLRWMPMRNQQQPDRIGWKDRTRRGRDLLLAVLGGSGLAALSFALLTRPAPNSISPFFLDRALPDGGGTNVVNVMLVDFRALDTLGEITVLGAVALTVYALLRRFRPSPESVAQPQQQRAVSADRDPDLMPPSRDEDAGGYLLVPAVIARLLLPLGLLVAAHFFLRGHNEPGGGFVAGLIVAITLLLQYLVSGTRWVEARTGLRPARWIAVGLLLAAATGLGAVVLGYPFLTTHSLHMNLPWLGEVHLPSATFFDLGVLAVVVGATLLILIALAHQSIRGHRKPAAPMTEAR</sequence>
<keyword evidence="8 11" id="KW-0472">Membrane</keyword>
<protein>
    <submittedName>
        <fullName evidence="17">Monovalent cation/H+ antiporter subunit A</fullName>
    </submittedName>
</protein>
<keyword evidence="3" id="KW-0050">Antiport</keyword>
<feature type="transmembrane region" description="Helical" evidence="11">
    <location>
        <begin position="459"/>
        <end position="482"/>
    </location>
</feature>
<keyword evidence="5 9" id="KW-0812">Transmembrane</keyword>
<evidence type="ECO:0000256" key="6">
    <source>
        <dbReference type="ARBA" id="ARBA00022989"/>
    </source>
</evidence>
<comment type="caution">
    <text evidence="17">The sequence shown here is derived from an EMBL/GenBank/DDBJ whole genome shotgun (WGS) entry which is preliminary data.</text>
</comment>
<dbReference type="Pfam" id="PF04039">
    <property type="entry name" value="MnhB"/>
    <property type="match status" value="1"/>
</dbReference>
<keyword evidence="2" id="KW-0813">Transport</keyword>
<feature type="transmembrane region" description="Helical" evidence="11">
    <location>
        <begin position="27"/>
        <end position="47"/>
    </location>
</feature>
<dbReference type="Pfam" id="PF00662">
    <property type="entry name" value="Proton_antipo_N"/>
    <property type="match status" value="1"/>
</dbReference>
<dbReference type="InterPro" id="IPR001750">
    <property type="entry name" value="ND/Mrp_TM"/>
</dbReference>
<dbReference type="InterPro" id="IPR007182">
    <property type="entry name" value="MnhB"/>
</dbReference>
<dbReference type="InterPro" id="IPR025383">
    <property type="entry name" value="MrpA_C/MbhD"/>
</dbReference>
<evidence type="ECO:0000256" key="9">
    <source>
        <dbReference type="RuleBase" id="RU000320"/>
    </source>
</evidence>
<dbReference type="PANTHER" id="PTHR43373:SF1">
    <property type="entry name" value="NA(+)_H(+) ANTIPORTER SUBUNIT A"/>
    <property type="match status" value="1"/>
</dbReference>
<feature type="domain" description="Na+/H+ antiporter MnhB subunit-related protein" evidence="14">
    <location>
        <begin position="818"/>
        <end position="940"/>
    </location>
</feature>
<reference evidence="17" key="1">
    <citation type="submission" date="2022-07" db="EMBL/GenBank/DDBJ databases">
        <title>Tahibacter sp., a new gammaproteobacterium isolated from the silt sample collected at pig farm.</title>
        <authorList>
            <person name="Chen H."/>
        </authorList>
    </citation>
    <scope>NUCLEOTIDE SEQUENCE</scope>
    <source>
        <strain evidence="17">P2K</strain>
    </source>
</reference>
<feature type="domain" description="NADH-Ubiquinone oxidoreductase (complex I) chain 5 N-terminal" evidence="13">
    <location>
        <begin position="65"/>
        <end position="110"/>
    </location>
</feature>
<evidence type="ECO:0000259" key="13">
    <source>
        <dbReference type="Pfam" id="PF00662"/>
    </source>
</evidence>
<evidence type="ECO:0000256" key="10">
    <source>
        <dbReference type="SAM" id="MobiDB-lite"/>
    </source>
</evidence>
<evidence type="ECO:0000256" key="4">
    <source>
        <dbReference type="ARBA" id="ARBA00022475"/>
    </source>
</evidence>
<feature type="transmembrane region" description="Helical" evidence="11">
    <location>
        <begin position="133"/>
        <end position="150"/>
    </location>
</feature>
<keyword evidence="4" id="KW-1003">Cell membrane</keyword>
<feature type="transmembrane region" description="Helical" evidence="11">
    <location>
        <begin position="242"/>
        <end position="263"/>
    </location>
</feature>
<feature type="transmembrane region" description="Helical" evidence="11">
    <location>
        <begin position="757"/>
        <end position="775"/>
    </location>
</feature>
<dbReference type="Pfam" id="PF13244">
    <property type="entry name" value="MbhD"/>
    <property type="match status" value="1"/>
</dbReference>
<feature type="transmembrane region" description="Helical" evidence="11">
    <location>
        <begin position="269"/>
        <end position="291"/>
    </location>
</feature>
<feature type="transmembrane region" description="Helical" evidence="11">
    <location>
        <begin position="368"/>
        <end position="389"/>
    </location>
</feature>
<dbReference type="NCBIfam" id="NF009288">
    <property type="entry name" value="PRK12648.1"/>
    <property type="match status" value="1"/>
</dbReference>
<dbReference type="RefSeq" id="WP_255910093.1">
    <property type="nucleotide sequence ID" value="NZ_JANFQO010000001.1"/>
</dbReference>
<evidence type="ECO:0000256" key="7">
    <source>
        <dbReference type="ARBA" id="ARBA00023065"/>
    </source>
</evidence>
<feature type="transmembrane region" description="Helical" evidence="11">
    <location>
        <begin position="848"/>
        <end position="870"/>
    </location>
</feature>
<dbReference type="EMBL" id="JANFQO010000001">
    <property type="protein sequence ID" value="MCQ4163107.1"/>
    <property type="molecule type" value="Genomic_DNA"/>
</dbReference>
<gene>
    <name evidence="17" type="ORF">NM961_00075</name>
</gene>
<evidence type="ECO:0000256" key="11">
    <source>
        <dbReference type="SAM" id="Phobius"/>
    </source>
</evidence>
<evidence type="ECO:0000259" key="14">
    <source>
        <dbReference type="Pfam" id="PF04039"/>
    </source>
</evidence>
<feature type="transmembrane region" description="Helical" evidence="11">
    <location>
        <begin position="322"/>
        <end position="347"/>
    </location>
</feature>
<feature type="transmembrane region" description="Helical" evidence="11">
    <location>
        <begin position="700"/>
        <end position="719"/>
    </location>
</feature>
<feature type="domain" description="MrpA C-terminal/MbhD" evidence="15">
    <location>
        <begin position="615"/>
        <end position="679"/>
    </location>
</feature>
<dbReference type="Proteomes" id="UP001165498">
    <property type="component" value="Unassembled WGS sequence"/>
</dbReference>
<feature type="transmembrane region" description="Helical" evidence="11">
    <location>
        <begin position="205"/>
        <end position="230"/>
    </location>
</feature>
<feature type="transmembrane region" description="Helical" evidence="11">
    <location>
        <begin position="162"/>
        <end position="185"/>
    </location>
</feature>
<keyword evidence="7" id="KW-0406">Ion transport</keyword>
<evidence type="ECO:0000259" key="16">
    <source>
        <dbReference type="Pfam" id="PF20501"/>
    </source>
</evidence>
<feature type="domain" description="MrpA C-terminal/MbhE" evidence="16">
    <location>
        <begin position="696"/>
        <end position="792"/>
    </location>
</feature>
<feature type="transmembrane region" description="Helical" evidence="11">
    <location>
        <begin position="298"/>
        <end position="316"/>
    </location>
</feature>
<evidence type="ECO:0000259" key="15">
    <source>
        <dbReference type="Pfam" id="PF13244"/>
    </source>
</evidence>
<evidence type="ECO:0000256" key="1">
    <source>
        <dbReference type="ARBA" id="ARBA00004651"/>
    </source>
</evidence>
<dbReference type="InterPro" id="IPR050616">
    <property type="entry name" value="CPA3_Na-H_Antiporter_A"/>
</dbReference>
<feature type="transmembrane region" description="Helical" evidence="11">
    <location>
        <begin position="813"/>
        <end position="836"/>
    </location>
</feature>
<evidence type="ECO:0000256" key="8">
    <source>
        <dbReference type="ARBA" id="ARBA00023136"/>
    </source>
</evidence>
<evidence type="ECO:0000259" key="12">
    <source>
        <dbReference type="Pfam" id="PF00361"/>
    </source>
</evidence>
<feature type="transmembrane region" description="Helical" evidence="11">
    <location>
        <begin position="409"/>
        <end position="427"/>
    </location>
</feature>
<evidence type="ECO:0000313" key="18">
    <source>
        <dbReference type="Proteomes" id="UP001165498"/>
    </source>
</evidence>
<dbReference type="Pfam" id="PF20501">
    <property type="entry name" value="MbhE"/>
    <property type="match status" value="1"/>
</dbReference>
<feature type="transmembrane region" description="Helical" evidence="11">
    <location>
        <begin position="574"/>
        <end position="593"/>
    </location>
</feature>
<feature type="transmembrane region" description="Helical" evidence="11">
    <location>
        <begin position="109"/>
        <end position="127"/>
    </location>
</feature>
<feature type="transmembrane region" description="Helical" evidence="11">
    <location>
        <begin position="924"/>
        <end position="947"/>
    </location>
</feature>
<dbReference type="PANTHER" id="PTHR43373">
    <property type="entry name" value="NA(+)/H(+) ANTIPORTER SUBUNIT"/>
    <property type="match status" value="1"/>
</dbReference>
<feature type="transmembrane region" description="Helical" evidence="11">
    <location>
        <begin position="657"/>
        <end position="679"/>
    </location>
</feature>
<name>A0ABT1QKW6_9GAMM</name>
<organism evidence="17 18">
    <name type="scientific">Tahibacter harae</name>
    <dbReference type="NCBI Taxonomy" id="2963937"/>
    <lineage>
        <taxon>Bacteria</taxon>
        <taxon>Pseudomonadati</taxon>
        <taxon>Pseudomonadota</taxon>
        <taxon>Gammaproteobacteria</taxon>
        <taxon>Lysobacterales</taxon>
        <taxon>Rhodanobacteraceae</taxon>
        <taxon>Tahibacter</taxon>
    </lineage>
</organism>